<evidence type="ECO:0000256" key="2">
    <source>
        <dbReference type="ARBA" id="ARBA00022741"/>
    </source>
</evidence>
<evidence type="ECO:0000313" key="5">
    <source>
        <dbReference type="EMBL" id="KAH7528138.1"/>
    </source>
</evidence>
<gene>
    <name evidence="5" type="ORF">FEM48_Zijuj05G0039900</name>
</gene>
<dbReference type="GO" id="GO:0005524">
    <property type="term" value="F:ATP binding"/>
    <property type="evidence" value="ECO:0007669"/>
    <property type="project" value="UniProtKB-KW"/>
</dbReference>
<proteinExistence type="predicted"/>
<keyword evidence="3" id="KW-0418">Kinase</keyword>
<dbReference type="InterPro" id="IPR052059">
    <property type="entry name" value="CR_Ser/Thr_kinase"/>
</dbReference>
<evidence type="ECO:0000256" key="1">
    <source>
        <dbReference type="ARBA" id="ARBA00022679"/>
    </source>
</evidence>
<dbReference type="GO" id="GO:0016301">
    <property type="term" value="F:kinase activity"/>
    <property type="evidence" value="ECO:0007669"/>
    <property type="project" value="UniProtKB-KW"/>
</dbReference>
<accession>A0A978VCP9</accession>
<organism evidence="5 6">
    <name type="scientific">Ziziphus jujuba var. spinosa</name>
    <dbReference type="NCBI Taxonomy" id="714518"/>
    <lineage>
        <taxon>Eukaryota</taxon>
        <taxon>Viridiplantae</taxon>
        <taxon>Streptophyta</taxon>
        <taxon>Embryophyta</taxon>
        <taxon>Tracheophyta</taxon>
        <taxon>Spermatophyta</taxon>
        <taxon>Magnoliopsida</taxon>
        <taxon>eudicotyledons</taxon>
        <taxon>Gunneridae</taxon>
        <taxon>Pentapetalae</taxon>
        <taxon>rosids</taxon>
        <taxon>fabids</taxon>
        <taxon>Rosales</taxon>
        <taxon>Rhamnaceae</taxon>
        <taxon>Paliureae</taxon>
        <taxon>Ziziphus</taxon>
    </lineage>
</organism>
<protein>
    <submittedName>
        <fullName evidence="5">Uncharacterized protein</fullName>
    </submittedName>
</protein>
<comment type="caution">
    <text evidence="5">The sequence shown here is derived from an EMBL/GenBank/DDBJ whole genome shotgun (WGS) entry which is preliminary data.</text>
</comment>
<dbReference type="AlphaFoldDB" id="A0A978VCP9"/>
<dbReference type="Proteomes" id="UP000813462">
    <property type="component" value="Unassembled WGS sequence"/>
</dbReference>
<dbReference type="Gene3D" id="1.10.510.10">
    <property type="entry name" value="Transferase(Phosphotransferase) domain 1"/>
    <property type="match status" value="1"/>
</dbReference>
<sequence length="76" mass="8577">MRKPWEAWNLYKEKGEVELVDSALMSEFNAKDLRRVIRIALLCTQNSPSLRPSTSRVVAMLSGDVQASTTISTYDT</sequence>
<evidence type="ECO:0000256" key="4">
    <source>
        <dbReference type="ARBA" id="ARBA00022840"/>
    </source>
</evidence>
<dbReference type="PANTHER" id="PTHR47973">
    <property type="entry name" value="CYSTEINE-RICH RECEPTOR-LIKE PROTEIN KINASE 3"/>
    <property type="match status" value="1"/>
</dbReference>
<name>A0A978VCP9_ZIZJJ</name>
<keyword evidence="4" id="KW-0067">ATP-binding</keyword>
<evidence type="ECO:0000313" key="6">
    <source>
        <dbReference type="Proteomes" id="UP000813462"/>
    </source>
</evidence>
<reference evidence="5" key="1">
    <citation type="journal article" date="2021" name="Front. Plant Sci.">
        <title>Chromosome-Scale Genome Assembly for Chinese Sour Jujube and Insights Into Its Genome Evolution and Domestication Signature.</title>
        <authorList>
            <person name="Shen L.-Y."/>
            <person name="Luo H."/>
            <person name="Wang X.-L."/>
            <person name="Wang X.-M."/>
            <person name="Qiu X.-J."/>
            <person name="Liu H."/>
            <person name="Zhou S.-S."/>
            <person name="Jia K.-H."/>
            <person name="Nie S."/>
            <person name="Bao Y.-T."/>
            <person name="Zhang R.-G."/>
            <person name="Yun Q.-Z."/>
            <person name="Chai Y.-H."/>
            <person name="Lu J.-Y."/>
            <person name="Li Y."/>
            <person name="Zhao S.-W."/>
            <person name="Mao J.-F."/>
            <person name="Jia S.-G."/>
            <person name="Mao Y.-M."/>
        </authorList>
    </citation>
    <scope>NUCLEOTIDE SEQUENCE</scope>
    <source>
        <strain evidence="5">AT0</strain>
        <tissue evidence="5">Leaf</tissue>
    </source>
</reference>
<keyword evidence="1" id="KW-0808">Transferase</keyword>
<keyword evidence="2" id="KW-0547">Nucleotide-binding</keyword>
<dbReference type="EMBL" id="JAEACU010000005">
    <property type="protein sequence ID" value="KAH7528138.1"/>
    <property type="molecule type" value="Genomic_DNA"/>
</dbReference>
<evidence type="ECO:0000256" key="3">
    <source>
        <dbReference type="ARBA" id="ARBA00022777"/>
    </source>
</evidence>